<keyword evidence="3" id="KW-0813">Transport</keyword>
<evidence type="ECO:0000256" key="5">
    <source>
        <dbReference type="ARBA" id="ARBA00022692"/>
    </source>
</evidence>
<dbReference type="AlphaFoldDB" id="A0A2A3EFS7"/>
<evidence type="ECO:0000256" key="7">
    <source>
        <dbReference type="ARBA" id="ARBA00023053"/>
    </source>
</evidence>
<dbReference type="InterPro" id="IPR001734">
    <property type="entry name" value="Na/solute_symporter"/>
</dbReference>
<name>A0A2A3EFS7_APICC</name>
<protein>
    <submittedName>
        <fullName evidence="13">Sodium-dependent multivitamin transporter</fullName>
    </submittedName>
</protein>
<keyword evidence="6 12" id="KW-1133">Transmembrane helix</keyword>
<evidence type="ECO:0000256" key="8">
    <source>
        <dbReference type="ARBA" id="ARBA00023065"/>
    </source>
</evidence>
<evidence type="ECO:0000256" key="9">
    <source>
        <dbReference type="ARBA" id="ARBA00023136"/>
    </source>
</evidence>
<keyword evidence="14" id="KW-1185">Reference proteome</keyword>
<feature type="transmembrane region" description="Helical" evidence="12">
    <location>
        <begin position="387"/>
        <end position="412"/>
    </location>
</feature>
<feature type="transmembrane region" description="Helical" evidence="12">
    <location>
        <begin position="6"/>
        <end position="28"/>
    </location>
</feature>
<evidence type="ECO:0000256" key="2">
    <source>
        <dbReference type="ARBA" id="ARBA00006434"/>
    </source>
</evidence>
<dbReference type="Proteomes" id="UP000242457">
    <property type="component" value="Unassembled WGS sequence"/>
</dbReference>
<dbReference type="InterPro" id="IPR051163">
    <property type="entry name" value="Sodium:Solute_Symporter_SSF"/>
</dbReference>
<keyword evidence="9 12" id="KW-0472">Membrane</keyword>
<comment type="subcellular location">
    <subcellularLocation>
        <location evidence="1">Cell membrane</location>
        <topology evidence="1">Multi-pass membrane protein</topology>
    </subcellularLocation>
</comment>
<keyword evidence="5 12" id="KW-0812">Transmembrane</keyword>
<dbReference type="PROSITE" id="PS50283">
    <property type="entry name" value="NA_SOLUT_SYMP_3"/>
    <property type="match status" value="1"/>
</dbReference>
<dbReference type="GO" id="GO:0006814">
    <property type="term" value="P:sodium ion transport"/>
    <property type="evidence" value="ECO:0007669"/>
    <property type="project" value="UniProtKB-KW"/>
</dbReference>
<evidence type="ECO:0000256" key="4">
    <source>
        <dbReference type="ARBA" id="ARBA00022475"/>
    </source>
</evidence>
<dbReference type="CDD" id="cd11492">
    <property type="entry name" value="SLC5sbd_NIS-SMVT"/>
    <property type="match status" value="1"/>
</dbReference>
<keyword evidence="8" id="KW-0406">Ion transport</keyword>
<gene>
    <name evidence="13" type="ORF">APICC_08053</name>
</gene>
<feature type="transmembrane region" description="Helical" evidence="12">
    <location>
        <begin position="123"/>
        <end position="145"/>
    </location>
</feature>
<feature type="transmembrane region" description="Helical" evidence="12">
    <location>
        <begin position="49"/>
        <end position="68"/>
    </location>
</feature>
<dbReference type="OrthoDB" id="6132759at2759"/>
<accession>A0A2A3EFS7</accession>
<feature type="transmembrane region" description="Helical" evidence="12">
    <location>
        <begin position="463"/>
        <end position="485"/>
    </location>
</feature>
<evidence type="ECO:0000256" key="1">
    <source>
        <dbReference type="ARBA" id="ARBA00004651"/>
    </source>
</evidence>
<evidence type="ECO:0000256" key="6">
    <source>
        <dbReference type="ARBA" id="ARBA00022989"/>
    </source>
</evidence>
<proteinExistence type="inferred from homology"/>
<sequence>MANLVAADYAVIVITMIISSGIGVYYWLSGGKQKSMEEYFMADRSMQMLPVAIGLTVSYISAVSLLGVSSENYVYGTQYAVINISYGLATPFVVYLYMPVFFKIGKASAFEYLHKRFGKAARMAGSFAFTLQLLLYSGVVLYAPALALEATTGISTTASVIGIGLVCTFYSTIGGIKAVLITDVFQSLLMLIAIIMVIITAAMNVGGLDKIWEIARQGSRIEFDSISMDPTVRHTWWSLTFGGFFTYLSLYGTNQVQVQRMLTIKKPDYSYLNLIMFKYLQPTVLLIHFIVAKALLKRANRHAPIVESADLSSPGLESNVKHAQSAIWISWPLSSLMSLGLCFTGLAIYTRYRNCDPLESGRIGSYDQLMPLYVMDMLSAYPGVPGLFIAGIFSAGLSTISATVNSLAAVILEDFIKPICRLWNKEVTATGSIIISKILAVIVGISCIGLAFMGHFLGGLLQAALTIFGVVGGPVFGMFTLGMFTKLGNQRGAIVGLLTSLIFSLWIGFGQPKPPIPNKVDVTSNCSNATHYDYEESSNLHFEYQQSNNDSYFYLYRISYMWYCPLGSVLSFGVGWIFSWISNLILNEEPQDIDPDLFTPILASKLHKERLKNSNEYHSTVMLDTIS</sequence>
<organism evidence="13 14">
    <name type="scientific">Apis cerana cerana</name>
    <name type="common">Oriental honeybee</name>
    <dbReference type="NCBI Taxonomy" id="94128"/>
    <lineage>
        <taxon>Eukaryota</taxon>
        <taxon>Metazoa</taxon>
        <taxon>Ecdysozoa</taxon>
        <taxon>Arthropoda</taxon>
        <taxon>Hexapoda</taxon>
        <taxon>Insecta</taxon>
        <taxon>Pterygota</taxon>
        <taxon>Neoptera</taxon>
        <taxon>Endopterygota</taxon>
        <taxon>Hymenoptera</taxon>
        <taxon>Apocrita</taxon>
        <taxon>Aculeata</taxon>
        <taxon>Apoidea</taxon>
        <taxon>Anthophila</taxon>
        <taxon>Apidae</taxon>
        <taxon>Apis</taxon>
    </lineage>
</organism>
<dbReference type="InterPro" id="IPR038377">
    <property type="entry name" value="Na/Glc_symporter_sf"/>
</dbReference>
<comment type="similarity">
    <text evidence="2 11">Belongs to the sodium:solute symporter (SSF) (TC 2.A.21) family.</text>
</comment>
<evidence type="ECO:0000313" key="13">
    <source>
        <dbReference type="EMBL" id="PBC30069.1"/>
    </source>
</evidence>
<feature type="transmembrane region" description="Helical" evidence="12">
    <location>
        <begin position="271"/>
        <end position="291"/>
    </location>
</feature>
<evidence type="ECO:0000256" key="3">
    <source>
        <dbReference type="ARBA" id="ARBA00022448"/>
    </source>
</evidence>
<dbReference type="PANTHER" id="PTHR42985:SF40">
    <property type="entry name" value="LD47995P-RELATED"/>
    <property type="match status" value="1"/>
</dbReference>
<feature type="transmembrane region" description="Helical" evidence="12">
    <location>
        <begin position="560"/>
        <end position="581"/>
    </location>
</feature>
<evidence type="ECO:0000313" key="14">
    <source>
        <dbReference type="Proteomes" id="UP000242457"/>
    </source>
</evidence>
<feature type="transmembrane region" description="Helical" evidence="12">
    <location>
        <begin position="234"/>
        <end position="251"/>
    </location>
</feature>
<dbReference type="EMBL" id="KZ288267">
    <property type="protein sequence ID" value="PBC30069.1"/>
    <property type="molecule type" value="Genomic_DNA"/>
</dbReference>
<dbReference type="GO" id="GO:0015293">
    <property type="term" value="F:symporter activity"/>
    <property type="evidence" value="ECO:0007669"/>
    <property type="project" value="TreeGrafter"/>
</dbReference>
<feature type="transmembrane region" description="Helical" evidence="12">
    <location>
        <begin position="326"/>
        <end position="349"/>
    </location>
</feature>
<reference evidence="13 14" key="1">
    <citation type="submission" date="2014-07" db="EMBL/GenBank/DDBJ databases">
        <title>Genomic and transcriptomic analysis on Apis cerana provide comprehensive insights into honey bee biology.</title>
        <authorList>
            <person name="Diao Q."/>
            <person name="Sun L."/>
            <person name="Zheng H."/>
            <person name="Zheng H."/>
            <person name="Xu S."/>
            <person name="Wang S."/>
            <person name="Zeng Z."/>
            <person name="Hu F."/>
            <person name="Su S."/>
            <person name="Wu J."/>
        </authorList>
    </citation>
    <scope>NUCLEOTIDE SEQUENCE [LARGE SCALE GENOMIC DNA]</scope>
    <source>
        <tissue evidence="13">Pupae without intestine</tissue>
    </source>
</reference>
<keyword evidence="10" id="KW-0739">Sodium transport</keyword>
<dbReference type="PANTHER" id="PTHR42985">
    <property type="entry name" value="SODIUM-COUPLED MONOCARBOXYLATE TRANSPORTER"/>
    <property type="match status" value="1"/>
</dbReference>
<feature type="transmembrane region" description="Helical" evidence="12">
    <location>
        <begin position="157"/>
        <end position="176"/>
    </location>
</feature>
<dbReference type="GO" id="GO:0005886">
    <property type="term" value="C:plasma membrane"/>
    <property type="evidence" value="ECO:0007669"/>
    <property type="project" value="UniProtKB-SubCell"/>
</dbReference>
<evidence type="ECO:0000256" key="11">
    <source>
        <dbReference type="RuleBase" id="RU362091"/>
    </source>
</evidence>
<feature type="transmembrane region" description="Helical" evidence="12">
    <location>
        <begin position="188"/>
        <end position="208"/>
    </location>
</feature>
<keyword evidence="4" id="KW-1003">Cell membrane</keyword>
<feature type="transmembrane region" description="Helical" evidence="12">
    <location>
        <begin position="433"/>
        <end position="457"/>
    </location>
</feature>
<feature type="transmembrane region" description="Helical" evidence="12">
    <location>
        <begin position="492"/>
        <end position="509"/>
    </location>
</feature>
<dbReference type="Pfam" id="PF00474">
    <property type="entry name" value="SSF"/>
    <property type="match status" value="1"/>
</dbReference>
<keyword evidence="7" id="KW-0915">Sodium</keyword>
<dbReference type="Gene3D" id="1.20.1730.10">
    <property type="entry name" value="Sodium/glucose cotransporter"/>
    <property type="match status" value="1"/>
</dbReference>
<feature type="transmembrane region" description="Helical" evidence="12">
    <location>
        <begin position="80"/>
        <end position="102"/>
    </location>
</feature>
<dbReference type="STRING" id="94128.A0A2A3EFS7"/>
<evidence type="ECO:0000256" key="10">
    <source>
        <dbReference type="ARBA" id="ARBA00023201"/>
    </source>
</evidence>
<evidence type="ECO:0000256" key="12">
    <source>
        <dbReference type="SAM" id="Phobius"/>
    </source>
</evidence>